<dbReference type="GeneID" id="64975165"/>
<name>A0A7R7XP62_9EURO</name>
<keyword evidence="2" id="KW-1185">Reference proteome</keyword>
<dbReference type="EMBL" id="AP024446">
    <property type="protein sequence ID" value="BCS25160.1"/>
    <property type="molecule type" value="Genomic_DNA"/>
</dbReference>
<evidence type="ECO:0008006" key="3">
    <source>
        <dbReference type="Google" id="ProtNLM"/>
    </source>
</evidence>
<dbReference type="RefSeq" id="XP_041557354.1">
    <property type="nucleotide sequence ID" value="XM_041704804.1"/>
</dbReference>
<reference evidence="1" key="1">
    <citation type="submission" date="2021-01" db="EMBL/GenBank/DDBJ databases">
        <authorList>
            <consortium name="Aspergillus puulaauensis MK2 genome sequencing consortium"/>
            <person name="Kazuki M."/>
            <person name="Futagami T."/>
        </authorList>
    </citation>
    <scope>NUCLEOTIDE SEQUENCE</scope>
    <source>
        <strain evidence="1">MK2</strain>
    </source>
</reference>
<dbReference type="OrthoDB" id="2522477at2759"/>
<evidence type="ECO:0000313" key="2">
    <source>
        <dbReference type="Proteomes" id="UP000654913"/>
    </source>
</evidence>
<protein>
    <recommendedName>
        <fullName evidence="3">F-box domain-containing protein</fullName>
    </recommendedName>
</protein>
<evidence type="ECO:0000313" key="1">
    <source>
        <dbReference type="EMBL" id="BCS25160.1"/>
    </source>
</evidence>
<organism evidence="1 2">
    <name type="scientific">Aspergillus puulaauensis</name>
    <dbReference type="NCBI Taxonomy" id="1220207"/>
    <lineage>
        <taxon>Eukaryota</taxon>
        <taxon>Fungi</taxon>
        <taxon>Dikarya</taxon>
        <taxon>Ascomycota</taxon>
        <taxon>Pezizomycotina</taxon>
        <taxon>Eurotiomycetes</taxon>
        <taxon>Eurotiomycetidae</taxon>
        <taxon>Eurotiales</taxon>
        <taxon>Aspergillaceae</taxon>
        <taxon>Aspergillus</taxon>
    </lineage>
</organism>
<dbReference type="AlphaFoldDB" id="A0A7R7XP62"/>
<gene>
    <name evidence="1" type="ORF">APUU_41604S</name>
</gene>
<reference evidence="1" key="2">
    <citation type="submission" date="2021-02" db="EMBL/GenBank/DDBJ databases">
        <title>Aspergillus puulaauensis MK2 genome sequence.</title>
        <authorList>
            <person name="Futagami T."/>
            <person name="Mori K."/>
            <person name="Kadooka C."/>
            <person name="Tanaka T."/>
        </authorList>
    </citation>
    <scope>NUCLEOTIDE SEQUENCE</scope>
    <source>
        <strain evidence="1">MK2</strain>
    </source>
</reference>
<accession>A0A7R7XP62</accession>
<dbReference type="Proteomes" id="UP000654913">
    <property type="component" value="Chromosome 4"/>
</dbReference>
<dbReference type="KEGG" id="apuu:APUU_41604S"/>
<sequence length="394" mass="44892">MPILYTKVAVKPGMLLSFACTVYKYPHLLRRIQSLTVHDHNTIDSTEAEHLSWVITLLENLSELIIKGGYTQFSMVPGDLVLRHSKLYVNALQSPLLGKLRNCTLSLGQGDPWDMADRECIFTHPNLRNLTIIGAQMDNFHSFTEHIKRTSPLEGLFLYCCDLSPVTLHKILSVPRNLQSFTYVGARQVGAPLYTSPRPDEYIAAMQAQAASLKTIAFHPWNFTLRQPHAITFYRFTALQSLTFMPFYFLTRENPPRCLSLTPLVDSSFPASLTSLKILQRDHRVISPVENGMMDRLARAFHAGALPNLRLVELCVSLQPVIPKRLPDLPRDWDLYFRGRVCVKRGSFWAIQQRPLGCHCCDFDVYKVFVDNWAVEVAPLPPGFDHWLSHQLFG</sequence>
<proteinExistence type="predicted"/>